<dbReference type="Gene3D" id="3.40.10.10">
    <property type="entry name" value="DNA Methylphosphotriester Repair Domain"/>
    <property type="match status" value="1"/>
</dbReference>
<evidence type="ECO:0000313" key="5">
    <source>
        <dbReference type="EMBL" id="MBR0597192.1"/>
    </source>
</evidence>
<dbReference type="InterPro" id="IPR004026">
    <property type="entry name" value="Ada_DNA_repair_Zn-bd"/>
</dbReference>
<gene>
    <name evidence="5" type="ORF">KCX82_04855</name>
</gene>
<dbReference type="Pfam" id="PF00565">
    <property type="entry name" value="SNase"/>
    <property type="match status" value="1"/>
</dbReference>
<name>A0A8J7VY27_9FIRM</name>
<dbReference type="SUPFAM" id="SSF50199">
    <property type="entry name" value="Staphylococcal nuclease"/>
    <property type="match status" value="1"/>
</dbReference>
<dbReference type="GO" id="GO:0003677">
    <property type="term" value="F:DNA binding"/>
    <property type="evidence" value="ECO:0007669"/>
    <property type="project" value="InterPro"/>
</dbReference>
<evidence type="ECO:0000259" key="4">
    <source>
        <dbReference type="Pfam" id="PF02805"/>
    </source>
</evidence>
<dbReference type="EMBL" id="JAGSND010000002">
    <property type="protein sequence ID" value="MBR0597192.1"/>
    <property type="molecule type" value="Genomic_DNA"/>
</dbReference>
<accession>A0A8J7VY27</accession>
<dbReference type="AlphaFoldDB" id="A0A8J7VY27"/>
<dbReference type="GO" id="GO:0008270">
    <property type="term" value="F:zinc ion binding"/>
    <property type="evidence" value="ECO:0007669"/>
    <property type="project" value="InterPro"/>
</dbReference>
<dbReference type="Pfam" id="PF02805">
    <property type="entry name" value="Ada_Zn_binding"/>
    <property type="match status" value="1"/>
</dbReference>
<dbReference type="InterPro" id="IPR035451">
    <property type="entry name" value="Ada-like_dom_sf"/>
</dbReference>
<keyword evidence="6" id="KW-1185">Reference proteome</keyword>
<dbReference type="Proteomes" id="UP000675664">
    <property type="component" value="Unassembled WGS sequence"/>
</dbReference>
<dbReference type="InterPro" id="IPR016071">
    <property type="entry name" value="Staphylococal_nuclease_OB-fold"/>
</dbReference>
<dbReference type="InterPro" id="IPR035437">
    <property type="entry name" value="SNase_OB-fold_sf"/>
</dbReference>
<dbReference type="GO" id="GO:0006355">
    <property type="term" value="P:regulation of DNA-templated transcription"/>
    <property type="evidence" value="ECO:0007669"/>
    <property type="project" value="InterPro"/>
</dbReference>
<dbReference type="SUPFAM" id="SSF57884">
    <property type="entry name" value="Ada DNA repair protein, N-terminal domain (N-Ada 10)"/>
    <property type="match status" value="1"/>
</dbReference>
<dbReference type="GO" id="GO:0006281">
    <property type="term" value="P:DNA repair"/>
    <property type="evidence" value="ECO:0007669"/>
    <property type="project" value="InterPro"/>
</dbReference>
<keyword evidence="1" id="KW-0010">Activator</keyword>
<sequence length="104" mass="11776">MLTEGHAKLATYPPNVKYTEDFTELQEEARAEKKGVWAYDSLSQGSAEGDREEETSYIGNSSTKKYHRESCSAVLKMNEENKVIFQTGEEAETQGYEPCKRCNP</sequence>
<dbReference type="Gene3D" id="2.40.50.90">
    <property type="match status" value="1"/>
</dbReference>
<feature type="region of interest" description="Disordered" evidence="2">
    <location>
        <begin position="42"/>
        <end position="62"/>
    </location>
</feature>
<evidence type="ECO:0000256" key="1">
    <source>
        <dbReference type="ARBA" id="ARBA00023159"/>
    </source>
</evidence>
<evidence type="ECO:0000313" key="6">
    <source>
        <dbReference type="Proteomes" id="UP000675664"/>
    </source>
</evidence>
<evidence type="ECO:0000256" key="2">
    <source>
        <dbReference type="SAM" id="MobiDB-lite"/>
    </source>
</evidence>
<proteinExistence type="predicted"/>
<evidence type="ECO:0000259" key="3">
    <source>
        <dbReference type="Pfam" id="PF00565"/>
    </source>
</evidence>
<feature type="domain" description="TNase-like" evidence="3">
    <location>
        <begin position="1"/>
        <end position="38"/>
    </location>
</feature>
<reference evidence="5" key="2">
    <citation type="submission" date="2021-04" db="EMBL/GenBank/DDBJ databases">
        <authorList>
            <person name="Liu J."/>
        </authorList>
    </citation>
    <scope>NUCLEOTIDE SEQUENCE</scope>
    <source>
        <strain evidence="5">BAD-6</strain>
    </source>
</reference>
<comment type="caution">
    <text evidence="5">The sequence shown here is derived from an EMBL/GenBank/DDBJ whole genome shotgun (WGS) entry which is preliminary data.</text>
</comment>
<feature type="domain" description="Ada DNA repair metal-binding" evidence="4">
    <location>
        <begin position="56"/>
        <end position="104"/>
    </location>
</feature>
<dbReference type="GO" id="GO:0008168">
    <property type="term" value="F:methyltransferase activity"/>
    <property type="evidence" value="ECO:0007669"/>
    <property type="project" value="InterPro"/>
</dbReference>
<reference evidence="5" key="1">
    <citation type="submission" date="2021-04" db="EMBL/GenBank/DDBJ databases">
        <title>Sinoanaerobacter chloroacetimidivorans sp. nov., an obligate anaerobic bacterium isolated from anaerobic sludge.</title>
        <authorList>
            <person name="Bao Y."/>
        </authorList>
    </citation>
    <scope>NUCLEOTIDE SEQUENCE</scope>
    <source>
        <strain evidence="5">BAD-6</strain>
    </source>
</reference>
<protein>
    <submittedName>
        <fullName evidence="5">Thermonuclease family protein</fullName>
    </submittedName>
</protein>
<organism evidence="5 6">
    <name type="scientific">Sinanaerobacter chloroacetimidivorans</name>
    <dbReference type="NCBI Taxonomy" id="2818044"/>
    <lineage>
        <taxon>Bacteria</taxon>
        <taxon>Bacillati</taxon>
        <taxon>Bacillota</taxon>
        <taxon>Clostridia</taxon>
        <taxon>Peptostreptococcales</taxon>
        <taxon>Anaerovoracaceae</taxon>
        <taxon>Sinanaerobacter</taxon>
    </lineage>
</organism>